<feature type="region of interest" description="Disordered" evidence="6">
    <location>
        <begin position="169"/>
        <end position="199"/>
    </location>
</feature>
<evidence type="ECO:0000256" key="1">
    <source>
        <dbReference type="ARBA" id="ARBA00022723"/>
    </source>
</evidence>
<keyword evidence="5" id="KW-0804">Transcription</keyword>
<dbReference type="GO" id="GO:0034244">
    <property type="term" value="P:negative regulation of transcription elongation by RNA polymerase II"/>
    <property type="evidence" value="ECO:0007669"/>
    <property type="project" value="InterPro"/>
</dbReference>
<reference evidence="8" key="1">
    <citation type="submission" date="2023-05" db="EMBL/GenBank/DDBJ databases">
        <title>Nepenthes gracilis genome sequencing.</title>
        <authorList>
            <person name="Fukushima K."/>
        </authorList>
    </citation>
    <scope>NUCLEOTIDE SEQUENCE</scope>
    <source>
        <strain evidence="8">SING2019-196</strain>
    </source>
</reference>
<dbReference type="InterPro" id="IPR011011">
    <property type="entry name" value="Znf_FYVE_PHD"/>
</dbReference>
<evidence type="ECO:0000313" key="8">
    <source>
        <dbReference type="EMBL" id="GMH09133.1"/>
    </source>
</evidence>
<dbReference type="SUPFAM" id="SSF57903">
    <property type="entry name" value="FYVE/PHD zinc finger"/>
    <property type="match status" value="1"/>
</dbReference>
<keyword evidence="4" id="KW-0805">Transcription regulation</keyword>
<feature type="domain" description="Zinc finger PHD-type" evidence="7">
    <location>
        <begin position="245"/>
        <end position="292"/>
    </location>
</feature>
<evidence type="ECO:0000313" key="9">
    <source>
        <dbReference type="Proteomes" id="UP001279734"/>
    </source>
</evidence>
<organism evidence="8 9">
    <name type="scientific">Nepenthes gracilis</name>
    <name type="common">Slender pitcher plant</name>
    <dbReference type="NCBI Taxonomy" id="150966"/>
    <lineage>
        <taxon>Eukaryota</taxon>
        <taxon>Viridiplantae</taxon>
        <taxon>Streptophyta</taxon>
        <taxon>Embryophyta</taxon>
        <taxon>Tracheophyta</taxon>
        <taxon>Spermatophyta</taxon>
        <taxon>Magnoliopsida</taxon>
        <taxon>eudicotyledons</taxon>
        <taxon>Gunneridae</taxon>
        <taxon>Pentapetalae</taxon>
        <taxon>Caryophyllales</taxon>
        <taxon>Nepenthaceae</taxon>
        <taxon>Nepenthes</taxon>
    </lineage>
</organism>
<dbReference type="EMBL" id="BSYO01000008">
    <property type="protein sequence ID" value="GMH09133.1"/>
    <property type="molecule type" value="Genomic_DNA"/>
</dbReference>
<evidence type="ECO:0000256" key="4">
    <source>
        <dbReference type="ARBA" id="ARBA00023015"/>
    </source>
</evidence>
<feature type="compositionally biased region" description="Polar residues" evidence="6">
    <location>
        <begin position="574"/>
        <end position="609"/>
    </location>
</feature>
<dbReference type="Gene3D" id="3.30.40.10">
    <property type="entry name" value="Zinc/RING finger domain, C3HC4 (zinc finger)"/>
    <property type="match status" value="1"/>
</dbReference>
<feature type="compositionally biased region" description="Basic and acidic residues" evidence="6">
    <location>
        <begin position="188"/>
        <end position="199"/>
    </location>
</feature>
<evidence type="ECO:0000256" key="5">
    <source>
        <dbReference type="ARBA" id="ARBA00023163"/>
    </source>
</evidence>
<keyword evidence="2" id="KW-0863">Zinc-finger</keyword>
<dbReference type="GO" id="GO:0140566">
    <property type="term" value="F:histone reader activity"/>
    <property type="evidence" value="ECO:0007669"/>
    <property type="project" value="InterPro"/>
</dbReference>
<comment type="caution">
    <text evidence="8">The sequence shown here is derived from an EMBL/GenBank/DDBJ whole genome shotgun (WGS) entry which is preliminary data.</text>
</comment>
<evidence type="ECO:0000256" key="3">
    <source>
        <dbReference type="ARBA" id="ARBA00022833"/>
    </source>
</evidence>
<dbReference type="PANTHER" id="PTHR33304">
    <property type="match status" value="1"/>
</dbReference>
<dbReference type="InterPro" id="IPR013083">
    <property type="entry name" value="Znf_RING/FYVE/PHD"/>
</dbReference>
<dbReference type="PANTHER" id="PTHR33304:SF9">
    <property type="entry name" value="RING_FYVE_PHD ZINC FINGER SUPERFAMILY PROTEIN"/>
    <property type="match status" value="1"/>
</dbReference>
<gene>
    <name evidence="8" type="ORF">Nepgr_010973</name>
</gene>
<name>A0AAD3XLI5_NEPGR</name>
<proteinExistence type="predicted"/>
<sequence length="1464" mass="161592">MNSTQDYSSDNVEHSIAMRTASKCDAAKDAVMLQKLRSVETFVGDQIYSSSLYLSDQNITLNKDLMGLGLNDHSFLNVRGVNDMNIEAVPYNRDDENNVSFSSVAVGSLDQDRVQAVDSPTSSGSLATCSDIEEKQHKPRTCSRFTEVSFHKTTSTSLLNQHPLEKLNAKVSSPSNGDDDGNSSPDDGDNHADHSDYPSKCPEQDMKINCLNGSVGSAETAESPVQCSREDEDDVSDVEEQDVKVCDICGDAGREDLLAICSRCIDGAEHTYCMREMLDKVPEGDWVCEECKFNEEMEKPKHDHSEISVINEKLKCPGWSSYINIDPNMKVDNKDLYSDGSETDNFNLNKQVLSKRPGVSIKAAPTAKKQALESCVGSSMTSTATRMAGLLRDDSFKDLDKMKVKPAHQLSASINSVNDSSETSRCPITNSVHAIKGTFVKSNSFSTSYPKPKVKLVDEIPQKQKQGIDAKDGPNKMIGKSFSFKGNLGRTNVSEAKVKMLSLQFSHFQDLKGLKQSKERTSVERKNSIRSDHPLASQVQANTSKHQSRGDNVSSTSVSSSRDYRGAQSDGKLATSTRTSGQSIDKISDTSTSPGEVKRQQTSCPNIWGSASTNGLSDFAELKQNHVVLREGPTSSAYQTGELKNLCGITDTHRGSAVDASAVKTSKEVTNEENKLKAAIEAAVRKRLDIYRRNRVADKSNELSVSNMDSVCEMASRDRLSGSNQPRSIIPVDYSGKQATVNNSRHLKVYAADNSVSSSKVRDLNLSLPLYGEPILRMSTIPEHECVWQGVFEVDRGRMTMELCSGVQAHLSTSASYKVLELVKKFPQKVVLSELPRAGMWPTQFQDCGAEEDNIALYFFAKDLESYQRTYKNLLENMMEDDLALKGNIDGNELLIFPSNQLPQKSQRWNMLFFLWGVFRGRRNCLNHKSGSVQKLDISGSLLVPQDKDVFTSPPENQCLCKPKNEDLSVSGSCHYVVSKNDTPASVESSVHQSSSLSNGNCDINRNASDRACLWTTAKTEHDDKNLELHSSQFHEQACSGNKCDSTSVDCFSYTLFLRGKEDMESYLTDTKTGEDVENCSLEGSEHIGVACKMAKDPEPFTQAIDPGNFCHKAGKMSEVYSITLDREVISSHSFKMALINMQEAGSEPSGGGSSEEQLVDLKRYRRGKLRRGVKLKSKEWCLDSMNDDTDEFKLEELKQEGGFRETINSSKGKFKLEHDVKKEEDSLDMNISVQNQSMVDDLKMEDLNGRQFNLEKRHCEVTMEIVACPSASITCPKLSAKEDIDAFDNGYQESTNKTVKSGVEFHGCNHSIQSHDAASTSSPNPMQDGWNYGNNETVVSRDSTSAERYFFPAATIHAGDDSLHRKVSSSEIAEQLPDASPNLELALGVEKTRAKQGVMPFFGGIVDGKKDYLRKGEEDAIASASLSLSLAFPDAEAPPSRAVSNTYLERHEVNTSLLLFRDN</sequence>
<dbReference type="InterPro" id="IPR056280">
    <property type="entry name" value="AIPP2-like_SPOC"/>
</dbReference>
<dbReference type="Pfam" id="PF23121">
    <property type="entry name" value="SPOC_AIPP2"/>
    <property type="match status" value="1"/>
</dbReference>
<evidence type="ECO:0000259" key="7">
    <source>
        <dbReference type="SMART" id="SM00249"/>
    </source>
</evidence>
<keyword evidence="9" id="KW-1185">Reference proteome</keyword>
<protein>
    <recommendedName>
        <fullName evidence="7">Zinc finger PHD-type domain-containing protein</fullName>
    </recommendedName>
</protein>
<dbReference type="SMART" id="SM00249">
    <property type="entry name" value="PHD"/>
    <property type="match status" value="1"/>
</dbReference>
<dbReference type="InterPro" id="IPR049914">
    <property type="entry name" value="PHD1-3/5-6"/>
</dbReference>
<evidence type="ECO:0000256" key="6">
    <source>
        <dbReference type="SAM" id="MobiDB-lite"/>
    </source>
</evidence>
<keyword evidence="3" id="KW-0862">Zinc</keyword>
<dbReference type="InterPro" id="IPR001965">
    <property type="entry name" value="Znf_PHD"/>
</dbReference>
<feature type="compositionally biased region" description="Basic and acidic residues" evidence="6">
    <location>
        <begin position="515"/>
        <end position="533"/>
    </location>
</feature>
<dbReference type="GO" id="GO:0008270">
    <property type="term" value="F:zinc ion binding"/>
    <property type="evidence" value="ECO:0007669"/>
    <property type="project" value="UniProtKB-KW"/>
</dbReference>
<keyword evidence="1" id="KW-0479">Metal-binding</keyword>
<feature type="region of interest" description="Disordered" evidence="6">
    <location>
        <begin position="112"/>
        <end position="133"/>
    </location>
</feature>
<feature type="region of interest" description="Disordered" evidence="6">
    <location>
        <begin position="515"/>
        <end position="609"/>
    </location>
</feature>
<dbReference type="Proteomes" id="UP001279734">
    <property type="component" value="Unassembled WGS sequence"/>
</dbReference>
<evidence type="ECO:0000256" key="2">
    <source>
        <dbReference type="ARBA" id="ARBA00022771"/>
    </source>
</evidence>
<feature type="compositionally biased region" description="Polar residues" evidence="6">
    <location>
        <begin position="118"/>
        <end position="128"/>
    </location>
</feature>
<accession>A0AAD3XLI5</accession>